<dbReference type="RefSeq" id="WP_014215615.1">
    <property type="nucleotide sequence ID" value="NC_016605.1"/>
</dbReference>
<evidence type="ECO:0000256" key="1">
    <source>
        <dbReference type="ARBA" id="ARBA00022801"/>
    </source>
</evidence>
<keyword evidence="1" id="KW-0378">Hydrolase</keyword>
<name>G8PDT4_PEDCP</name>
<evidence type="ECO:0000313" key="4">
    <source>
        <dbReference type="Proteomes" id="UP000005444"/>
    </source>
</evidence>
<dbReference type="Gene3D" id="3.60.21.10">
    <property type="match status" value="1"/>
</dbReference>
<feature type="domain" description="Calcineurin-like phosphoesterase" evidence="2">
    <location>
        <begin position="1"/>
        <end position="200"/>
    </location>
</feature>
<dbReference type="PANTHER" id="PTHR30337:SF7">
    <property type="entry name" value="PHOSPHOESTERASE"/>
    <property type="match status" value="1"/>
</dbReference>
<dbReference type="PATRIC" id="fig|701521.8.peg.1099"/>
<gene>
    <name evidence="3" type="ordered locus">PECL_1157</name>
</gene>
<dbReference type="GO" id="GO:0016787">
    <property type="term" value="F:hydrolase activity"/>
    <property type="evidence" value="ECO:0007669"/>
    <property type="project" value="UniProtKB-KW"/>
</dbReference>
<dbReference type="PIRSF" id="PIRSF033091">
    <property type="entry name" value="Pesterase_YhaO"/>
    <property type="match status" value="1"/>
</dbReference>
<dbReference type="SUPFAM" id="SSF56300">
    <property type="entry name" value="Metallo-dependent phosphatases"/>
    <property type="match status" value="1"/>
</dbReference>
<reference evidence="3 4" key="1">
    <citation type="journal article" date="2012" name="J. Bacteriol.">
        <title>Complete Genome Sequence of the Beer Spoilage Organism Pediococcus claussenii ATCC BAA-344T.</title>
        <authorList>
            <person name="Pittet V."/>
            <person name="Abegunde T."/>
            <person name="Marfleet T."/>
            <person name="Haakensen M."/>
            <person name="Morrow K."/>
            <person name="Jayaprakash T."/>
            <person name="Schroeder K."/>
            <person name="Trost B."/>
            <person name="Byrns S."/>
            <person name="Bergsveinson J."/>
            <person name="Kusalik A."/>
            <person name="Ziola B."/>
        </authorList>
    </citation>
    <scope>NUCLEOTIDE SEQUENCE [LARGE SCALE GENOMIC DNA]</scope>
    <source>
        <strain evidence="3 4">ATCC BAA-344</strain>
    </source>
</reference>
<dbReference type="AlphaFoldDB" id="G8PDT4"/>
<keyword evidence="4" id="KW-1185">Reference proteome</keyword>
<sequence length="406" mass="46226">MKFIHAADIHLGSPFKGLKDIDLKVKQRVLDATGEAFKQLISNAIRDQVDFVLIVGDLFDNANPDLNSINLAIDQFEKLQDAGILVFLSFGNHDFLNNRIPVNIFPKNVNVFNADISNKIIELSTGERIGIAGFSYDKQAVTADMASLFPIRDSKVDFQIGMLHGSMDGINAPESHYAPFTKQELLNKNYDYWALGHIHQRQILNEMPIIQYSGNIQGRHVNENGKRGYYLLETNSSGIDSKFVETSRIIWKRLAYGITNEKDTREIIEHMITKVESSKEDVFQIIDLSLENADQLTRETVEQLSNGLVRDRVQAALGIDDFWIHKIKINFKTQTLQFSELDQSFWSEAQKAVFKPAEINSVAGKLFQNQFIAEEYLSDEQINELYNDVKVKLIEENVFGENTNED</sequence>
<evidence type="ECO:0000313" key="3">
    <source>
        <dbReference type="EMBL" id="AEV95419.1"/>
    </source>
</evidence>
<dbReference type="Proteomes" id="UP000005444">
    <property type="component" value="Chromosome"/>
</dbReference>
<dbReference type="STRING" id="701521.PECL_1157"/>
<dbReference type="HOGENOM" id="CLU_026621_4_1_9"/>
<dbReference type="eggNOG" id="COG0420">
    <property type="taxonomic scope" value="Bacteria"/>
</dbReference>
<dbReference type="PANTHER" id="PTHR30337">
    <property type="entry name" value="COMPONENT OF ATP-DEPENDENT DSDNA EXONUCLEASE"/>
    <property type="match status" value="1"/>
</dbReference>
<proteinExistence type="predicted"/>
<dbReference type="CDD" id="cd00840">
    <property type="entry name" value="MPP_Mre11_N"/>
    <property type="match status" value="1"/>
</dbReference>
<dbReference type="InterPro" id="IPR004843">
    <property type="entry name" value="Calcineurin-like_PHP"/>
</dbReference>
<organism evidence="3 4">
    <name type="scientific">Pediococcus claussenii (strain ATCC BAA-344 / DSM 14800 / JCM 18046 / KCTC 3811 / LMG 21948 / P06)</name>
    <dbReference type="NCBI Taxonomy" id="701521"/>
    <lineage>
        <taxon>Bacteria</taxon>
        <taxon>Bacillati</taxon>
        <taxon>Bacillota</taxon>
        <taxon>Bacilli</taxon>
        <taxon>Lactobacillales</taxon>
        <taxon>Lactobacillaceae</taxon>
        <taxon>Pediococcus</taxon>
    </lineage>
</organism>
<dbReference type="InterPro" id="IPR029052">
    <property type="entry name" value="Metallo-depent_PP-like"/>
</dbReference>
<protein>
    <submittedName>
        <fullName evidence="3">Calcineurin-like phosphoesterase family protein</fullName>
    </submittedName>
</protein>
<dbReference type="Pfam" id="PF00149">
    <property type="entry name" value="Metallophos"/>
    <property type="match status" value="1"/>
</dbReference>
<dbReference type="EMBL" id="CP003137">
    <property type="protein sequence ID" value="AEV95419.1"/>
    <property type="molecule type" value="Genomic_DNA"/>
</dbReference>
<dbReference type="InterPro" id="IPR014576">
    <property type="entry name" value="Pesterase_YhaO"/>
</dbReference>
<dbReference type="InterPro" id="IPR050535">
    <property type="entry name" value="DNA_Repair-Maintenance_Comp"/>
</dbReference>
<evidence type="ECO:0000259" key="2">
    <source>
        <dbReference type="Pfam" id="PF00149"/>
    </source>
</evidence>
<accession>G8PDT4</accession>
<dbReference type="InterPro" id="IPR041796">
    <property type="entry name" value="Mre11_N"/>
</dbReference>
<dbReference type="KEGG" id="pce:PECL_1157"/>